<evidence type="ECO:0000313" key="2">
    <source>
        <dbReference type="EMBL" id="KJX35004.1"/>
    </source>
</evidence>
<protein>
    <submittedName>
        <fullName evidence="2">Uncharacterized protein</fullName>
    </submittedName>
</protein>
<evidence type="ECO:0000256" key="1">
    <source>
        <dbReference type="SAM" id="Phobius"/>
    </source>
</evidence>
<comment type="caution">
    <text evidence="2">The sequence shown here is derived from an EMBL/GenBank/DDBJ whole genome shotgun (WGS) entry which is preliminary data.</text>
</comment>
<keyword evidence="3" id="KW-1185">Reference proteome</keyword>
<dbReference type="AlphaFoldDB" id="A0AAW3HEB2"/>
<reference evidence="2 3" key="1">
    <citation type="submission" date="2015-02" db="EMBL/GenBank/DDBJ databases">
        <authorList>
            <person name="Adams M."/>
            <person name="Sutton G."/>
            <person name="Nelson K."/>
            <person name="Bonomo R."/>
            <person name="McCorrison J."/>
            <person name="Sanka R."/>
            <person name="Brinkac L."/>
            <person name="Nierman W."/>
        </authorList>
    </citation>
    <scope>NUCLEOTIDE SEQUENCE [LARGE SCALE GENOMIC DNA]</scope>
    <source>
        <strain evidence="2 3">CIDEIMsCOL9</strain>
    </source>
</reference>
<dbReference type="Proteomes" id="UP000033354">
    <property type="component" value="Unassembled WGS sequence"/>
</dbReference>
<gene>
    <name evidence="2" type="ORF">SG71_16285</name>
</gene>
<sequence>MLALLAMWSIIYIMNARNQSIYHLNMQYCHKQEVTMGVKAIIIYFQFFSYAGLDVFFLPSVLLALS</sequence>
<dbReference type="EMBL" id="JZKT01000024">
    <property type="protein sequence ID" value="KJX35004.1"/>
    <property type="molecule type" value="Genomic_DNA"/>
</dbReference>
<keyword evidence="1" id="KW-0472">Membrane</keyword>
<accession>A0AAW3HEB2</accession>
<organism evidence="2 3">
    <name type="scientific">Enterobacter chengduensis</name>
    <dbReference type="NCBI Taxonomy" id="2494701"/>
    <lineage>
        <taxon>Bacteria</taxon>
        <taxon>Pseudomonadati</taxon>
        <taxon>Pseudomonadota</taxon>
        <taxon>Gammaproteobacteria</taxon>
        <taxon>Enterobacterales</taxon>
        <taxon>Enterobacteriaceae</taxon>
        <taxon>Enterobacter</taxon>
        <taxon>Enterobacter cloacae complex</taxon>
    </lineage>
</organism>
<keyword evidence="1" id="KW-1133">Transmembrane helix</keyword>
<evidence type="ECO:0000313" key="3">
    <source>
        <dbReference type="Proteomes" id="UP000033354"/>
    </source>
</evidence>
<keyword evidence="1" id="KW-0812">Transmembrane</keyword>
<name>A0AAW3HEB2_9ENTR</name>
<proteinExistence type="predicted"/>
<feature type="transmembrane region" description="Helical" evidence="1">
    <location>
        <begin position="42"/>
        <end position="65"/>
    </location>
</feature>